<feature type="region of interest" description="Disordered" evidence="5">
    <location>
        <begin position="378"/>
        <end position="397"/>
    </location>
</feature>
<comment type="caution">
    <text evidence="7">The sequence shown here is derived from an EMBL/GenBank/DDBJ whole genome shotgun (WGS) entry which is preliminary data.</text>
</comment>
<dbReference type="InterPro" id="IPR007197">
    <property type="entry name" value="rSAM"/>
</dbReference>
<keyword evidence="1" id="KW-0949">S-adenosyl-L-methionine</keyword>
<evidence type="ECO:0000313" key="7">
    <source>
        <dbReference type="EMBL" id="MFM9652501.1"/>
    </source>
</evidence>
<dbReference type="RefSeq" id="WP_392653353.1">
    <property type="nucleotide sequence ID" value="NZ_JBJVMW010000037.1"/>
</dbReference>
<organism evidence="7 8">
    <name type="scientific">Streptomyces galilaeus</name>
    <dbReference type="NCBI Taxonomy" id="33899"/>
    <lineage>
        <taxon>Bacteria</taxon>
        <taxon>Bacillati</taxon>
        <taxon>Actinomycetota</taxon>
        <taxon>Actinomycetes</taxon>
        <taxon>Kitasatosporales</taxon>
        <taxon>Streptomycetaceae</taxon>
        <taxon>Streptomyces</taxon>
    </lineage>
</organism>
<evidence type="ECO:0000256" key="5">
    <source>
        <dbReference type="SAM" id="MobiDB-lite"/>
    </source>
</evidence>
<evidence type="ECO:0000256" key="2">
    <source>
        <dbReference type="ARBA" id="ARBA00022723"/>
    </source>
</evidence>
<evidence type="ECO:0000256" key="4">
    <source>
        <dbReference type="ARBA" id="ARBA00023014"/>
    </source>
</evidence>
<keyword evidence="8" id="KW-1185">Reference proteome</keyword>
<keyword evidence="4" id="KW-0411">Iron-sulfur</keyword>
<reference evidence="7 8" key="1">
    <citation type="submission" date="2024-12" db="EMBL/GenBank/DDBJ databases">
        <title>Forecasting of Potato common scab and diversities of Pathogenic streptomyces spp. in china.</title>
        <authorList>
            <person name="Handique U."/>
            <person name="Wu J."/>
        </authorList>
    </citation>
    <scope>NUCLEOTIDE SEQUENCE [LARGE SCALE GENOMIC DNA]</scope>
    <source>
        <strain evidence="7 8">ZRIMU1585</strain>
    </source>
</reference>
<dbReference type="SFLD" id="SFLDG01067">
    <property type="entry name" value="SPASM/twitch_domain_containing"/>
    <property type="match status" value="1"/>
</dbReference>
<dbReference type="PANTHER" id="PTHR11228">
    <property type="entry name" value="RADICAL SAM DOMAIN PROTEIN"/>
    <property type="match status" value="1"/>
</dbReference>
<name>A0ABW9IVL7_STRGJ</name>
<dbReference type="PANTHER" id="PTHR11228:SF7">
    <property type="entry name" value="PQQA PEPTIDE CYCLASE"/>
    <property type="match status" value="1"/>
</dbReference>
<dbReference type="PROSITE" id="PS51918">
    <property type="entry name" value="RADICAL_SAM"/>
    <property type="match status" value="1"/>
</dbReference>
<protein>
    <submittedName>
        <fullName evidence="7">Radical SAM protein</fullName>
    </submittedName>
</protein>
<evidence type="ECO:0000256" key="3">
    <source>
        <dbReference type="ARBA" id="ARBA00023004"/>
    </source>
</evidence>
<dbReference type="InterPro" id="IPR058240">
    <property type="entry name" value="rSAM_sf"/>
</dbReference>
<dbReference type="Gene3D" id="3.20.20.70">
    <property type="entry name" value="Aldolase class I"/>
    <property type="match status" value="1"/>
</dbReference>
<dbReference type="Pfam" id="PF04055">
    <property type="entry name" value="Radical_SAM"/>
    <property type="match status" value="1"/>
</dbReference>
<proteinExistence type="predicted"/>
<dbReference type="EMBL" id="JBJVNE010000029">
    <property type="protein sequence ID" value="MFM9652501.1"/>
    <property type="molecule type" value="Genomic_DNA"/>
</dbReference>
<keyword evidence="3" id="KW-0408">Iron</keyword>
<gene>
    <name evidence="7" type="ORF">ACKI1S_41035</name>
</gene>
<dbReference type="CDD" id="cd01335">
    <property type="entry name" value="Radical_SAM"/>
    <property type="match status" value="1"/>
</dbReference>
<accession>A0ABW9IVL7</accession>
<dbReference type="SFLD" id="SFLDS00029">
    <property type="entry name" value="Radical_SAM"/>
    <property type="match status" value="1"/>
</dbReference>
<dbReference type="InterPro" id="IPR013785">
    <property type="entry name" value="Aldolase_TIM"/>
</dbReference>
<feature type="domain" description="Radical SAM core" evidence="6">
    <location>
        <begin position="17"/>
        <end position="261"/>
    </location>
</feature>
<sequence>MRLKEKFRAALTASAGEGGRLPFLMNDMVIEEQLCQMRCSYCLTEEYNLLMNVPDARLRLTTDRRQDWHEILDMYHEHVDAPILRLSGGEFFWLKGSTEFVQEASRRYETVQVITNGVFLNERRIEALAAMGNVQLNISLDGHTLELNRHRLPPKQAKLHDVIMRSLHAAAEAGLRIDIQSVLTDANYTGQLEFARYLRDEVAGSTTLYFFPVRGDTAERMGPPPGDHLMPLVEHYDEFADVLPPRAYVEHMAEQLKTNVRTLGCFVTATMAQLFGQGDVSACPHAWVKPMGNLAQDRKLLLDQYGSHQHYDLFMHDRPRFSFCKTCATPSDVINLFFLDRITEEEIGGTHLYSGERSRARLRELKATFRPVVSGAGAPVVPGTPASGQGAAQSVSS</sequence>
<evidence type="ECO:0000313" key="8">
    <source>
        <dbReference type="Proteomes" id="UP001631993"/>
    </source>
</evidence>
<evidence type="ECO:0000256" key="1">
    <source>
        <dbReference type="ARBA" id="ARBA00022691"/>
    </source>
</evidence>
<dbReference type="InterPro" id="IPR050377">
    <property type="entry name" value="Radical_SAM_PqqE_MftC-like"/>
</dbReference>
<dbReference type="Proteomes" id="UP001631993">
    <property type="component" value="Unassembled WGS sequence"/>
</dbReference>
<dbReference type="SUPFAM" id="SSF102114">
    <property type="entry name" value="Radical SAM enzymes"/>
    <property type="match status" value="1"/>
</dbReference>
<keyword evidence="2" id="KW-0479">Metal-binding</keyword>
<evidence type="ECO:0000259" key="6">
    <source>
        <dbReference type="PROSITE" id="PS51918"/>
    </source>
</evidence>